<evidence type="ECO:0000313" key="14">
    <source>
        <dbReference type="Proteomes" id="UP000005239"/>
    </source>
</evidence>
<accession>A0A8R1YDL0</accession>
<dbReference type="InterPro" id="IPR001849">
    <property type="entry name" value="PH_domain"/>
</dbReference>
<dbReference type="PROSITE" id="PS50081">
    <property type="entry name" value="ZF_DAG_PE_2"/>
    <property type="match status" value="1"/>
</dbReference>
<evidence type="ECO:0000256" key="5">
    <source>
        <dbReference type="ARBA" id="ARBA00022553"/>
    </source>
</evidence>
<dbReference type="SUPFAM" id="SSF50156">
    <property type="entry name" value="PDZ domain-like"/>
    <property type="match status" value="1"/>
</dbReference>
<feature type="coiled-coil region" evidence="11">
    <location>
        <begin position="174"/>
        <end position="228"/>
    </location>
</feature>
<dbReference type="CDD" id="cd00029">
    <property type="entry name" value="C1"/>
    <property type="match status" value="1"/>
</dbReference>
<dbReference type="Gene3D" id="2.30.29.30">
    <property type="entry name" value="Pleckstrin-homology domain (PH domain)/Phosphotyrosine-binding domain (PTB)"/>
    <property type="match status" value="1"/>
</dbReference>
<dbReference type="Proteomes" id="UP000005239">
    <property type="component" value="Unassembled WGS sequence"/>
</dbReference>
<keyword evidence="5" id="KW-0597">Phosphoprotein</keyword>
<dbReference type="GO" id="GO:0005737">
    <property type="term" value="C:cytoplasm"/>
    <property type="evidence" value="ECO:0000318"/>
    <property type="project" value="GO_Central"/>
</dbReference>
<dbReference type="PROSITE" id="PS50003">
    <property type="entry name" value="PH_DOMAIN"/>
    <property type="match status" value="1"/>
</dbReference>
<organism evidence="13 14">
    <name type="scientific">Pristionchus pacificus</name>
    <name type="common">Parasitic nematode worm</name>
    <dbReference type="NCBI Taxonomy" id="54126"/>
    <lineage>
        <taxon>Eukaryota</taxon>
        <taxon>Metazoa</taxon>
        <taxon>Ecdysozoa</taxon>
        <taxon>Nematoda</taxon>
        <taxon>Chromadorea</taxon>
        <taxon>Rhabditida</taxon>
        <taxon>Rhabditina</taxon>
        <taxon>Diplogasteromorpha</taxon>
        <taxon>Diplogasteroidea</taxon>
        <taxon>Neodiplogasteridae</taxon>
        <taxon>Pristionchus</taxon>
    </lineage>
</organism>
<dbReference type="InterPro" id="IPR044926">
    <property type="entry name" value="RGS_subdomain_2"/>
</dbReference>
<evidence type="ECO:0000256" key="10">
    <source>
        <dbReference type="ARBA" id="ARBA00023136"/>
    </source>
</evidence>
<dbReference type="SMART" id="SM00109">
    <property type="entry name" value="C1"/>
    <property type="match status" value="1"/>
</dbReference>
<keyword evidence="8" id="KW-0862">Zinc</keyword>
<feature type="region of interest" description="Disordered" evidence="12">
    <location>
        <begin position="557"/>
        <end position="590"/>
    </location>
</feature>
<dbReference type="SMART" id="SM00228">
    <property type="entry name" value="PDZ"/>
    <property type="match status" value="1"/>
</dbReference>
<dbReference type="SUPFAM" id="SSF48065">
    <property type="entry name" value="DBL homology domain (DH-domain)"/>
    <property type="match status" value="1"/>
</dbReference>
<keyword evidence="4" id="KW-0963">Cytoplasm</keyword>
<dbReference type="SMART" id="SM00325">
    <property type="entry name" value="RhoGEF"/>
    <property type="match status" value="1"/>
</dbReference>
<reference evidence="13" key="2">
    <citation type="submission" date="2022-06" db="UniProtKB">
        <authorList>
            <consortium name="EnsemblMetazoa"/>
        </authorList>
    </citation>
    <scope>IDENTIFICATION</scope>
    <source>
        <strain evidence="13">PS312</strain>
    </source>
</reference>
<keyword evidence="14" id="KW-1185">Reference proteome</keyword>
<keyword evidence="6" id="KW-0344">Guanine-nucleotide releasing factor</keyword>
<keyword evidence="9 11" id="KW-0175">Coiled coil</keyword>
<dbReference type="GO" id="GO:0008017">
    <property type="term" value="F:microtubule binding"/>
    <property type="evidence" value="ECO:0007669"/>
    <property type="project" value="EnsemblMetazoa"/>
</dbReference>
<proteinExistence type="predicted"/>
<dbReference type="PROSITE" id="PS00479">
    <property type="entry name" value="ZF_DAG_PE_1"/>
    <property type="match status" value="1"/>
</dbReference>
<comment type="subcellular location">
    <subcellularLocation>
        <location evidence="2">Cytoplasm</location>
    </subcellularLocation>
    <subcellularLocation>
        <location evidence="1">Membrane</location>
    </subcellularLocation>
</comment>
<sequence length="1354" mass="153319">MRAYDFVTQSPLQLDQHRSFLIDDIALTRPSPPLSPFIGSGPYTSLDPLQREQGMIERCVVVQRQKDGYGLTVTGEHPLFVYTVRPEGAAFCAGVRQGDRILKVNGMPVTSQNYAEVVRMISDGQNVALTLLGNPPEHAEIKGDPDYKTPDIKSFKSIEQLRDSYLAPQMLSPEERAVNRRQTIERMLEDERRNIQGLRFTNEKKEKLDQALQRVERLKSQLSLKSDSSWMHSSATAELLAHEGGDSDDDDLSVTHPLDTQIPFTSLIELKSRPAHLALFLEYLITNANPASLFFYLITDAYQTCTATAKELRRWAFEIFSTFLIPNGPLGVSHDQSILTPIDKMLNSTTTHVTEGEGEKLRKIFSAARQRALIDVNEHLNDYRQKKDMGMGPSFDTSQLNSITRGDLSMEQKVGENKLMKQLEVLLNSSNNEYDSCEPKTQAIISSIATVIKVVLAMKPSASQWERMLEKCPTFLMKEKSSKFKMKTSTPKRNLQVKGHVFSFNPVNVVHYCYQCRDAIWGIQANGYFCLNCDVVVHKNCTSALVDSCYPATQKKATKKAASRSSKDDEDGGERAAHDHNVKSTSSDSGIGYEVIERRGDVARSQSMKSRLSHMTTTTLSEDVRLVPRGRSALSWGADLIPGNQLDEAPLRRNALTELGRPPSDIQSISGASSISHDDDVRRLISSMTENDSDMEVETEVPSLESLVSWDVVRHLKPKEKKRQEVINELFHTERTHVRNLKILYSIFYKPMMVKNTVSQDLLWLFFANIEELLGIHKEMNRKMRDQVEEWRNDSSLNGLYGDIGQLMEDLFEGENGDRLKSATSLFCQHQQHALEILRSRCNKKEDHFSRWLADVESHPLCRKLQLKDMLPVEMQRLVKYPMLLETAAKYTQEENEVSYRTGAVWVKSPTLVSECSITDQKSERACGIEEQEKLYRVVHESKKILSAVNTAKRNAENLRRLEELQRRMDTTPFDKENSGHDYASLDLTKYHLIHDGHLTMRFSRGKMVELHVILLEEILVLLTRHNDGNKLLLKSLETSKESKWSPIFLIKPLIVKEKANDKRAFFLLPNTDQKGATIFELVATTATERKTWLKLMSDQIEYVKKQPTQGIEPFKFEVGASSVEGEDLDKVQVLTHPRLVNANEITVQQPTVLEHAKAVLTPTERLKRNDQLIFQALLDKQNILAQFLPGDATNRTDQLTKLTELLGGLNVADLKQRDPKELAMSAIVHGNRLLDSINQGMQAHKESEDGSTVTLVLDDPDRHLPSVPCYKLTAIGAPLMNHLKALMQVIQSQEAELVTVKQQLCRYKDMAEASGCDRSVSEETLTDALEERKLMTKRQNRAPSVPTCPPPLI</sequence>
<evidence type="ECO:0000256" key="9">
    <source>
        <dbReference type="ARBA" id="ARBA00023054"/>
    </source>
</evidence>
<dbReference type="SUPFAM" id="SSF48097">
    <property type="entry name" value="Regulator of G-protein signaling, RGS"/>
    <property type="match status" value="1"/>
</dbReference>
<dbReference type="Pfam" id="PF09128">
    <property type="entry name" value="RGS-like"/>
    <property type="match status" value="1"/>
</dbReference>
<evidence type="ECO:0000256" key="6">
    <source>
        <dbReference type="ARBA" id="ARBA00022658"/>
    </source>
</evidence>
<evidence type="ECO:0000256" key="4">
    <source>
        <dbReference type="ARBA" id="ARBA00022490"/>
    </source>
</evidence>
<dbReference type="SMART" id="SM00233">
    <property type="entry name" value="PH"/>
    <property type="match status" value="1"/>
</dbReference>
<evidence type="ECO:0000256" key="2">
    <source>
        <dbReference type="ARBA" id="ARBA00004496"/>
    </source>
</evidence>
<dbReference type="Gene3D" id="3.30.60.20">
    <property type="match status" value="1"/>
</dbReference>
<dbReference type="InterPro" id="IPR002219">
    <property type="entry name" value="PKC_DAG/PE"/>
</dbReference>
<dbReference type="SUPFAM" id="SSF57889">
    <property type="entry name" value="Cysteine-rich domain"/>
    <property type="match status" value="1"/>
</dbReference>
<feature type="compositionally biased region" description="Basic and acidic residues" evidence="12">
    <location>
        <begin position="573"/>
        <end position="582"/>
    </location>
</feature>
<dbReference type="InterPro" id="IPR000219">
    <property type="entry name" value="DH_dom"/>
</dbReference>
<dbReference type="GO" id="GO:0007186">
    <property type="term" value="P:G protein-coupled receptor signaling pathway"/>
    <property type="evidence" value="ECO:0000318"/>
    <property type="project" value="GO_Central"/>
</dbReference>
<evidence type="ECO:0000256" key="8">
    <source>
        <dbReference type="ARBA" id="ARBA00022833"/>
    </source>
</evidence>
<protein>
    <submittedName>
        <fullName evidence="13">Rhgf-1</fullName>
    </submittedName>
</protein>
<dbReference type="PANTHER" id="PTHR45872:SF2">
    <property type="entry name" value="RHO GUANINE NUCLEOTIDE EXCHANGE FACTOR 2, ISOFORM D"/>
    <property type="match status" value="1"/>
</dbReference>
<gene>
    <name evidence="13" type="primary">WBGene00094868</name>
</gene>
<dbReference type="GO" id="GO:0005096">
    <property type="term" value="F:GTPase activator activity"/>
    <property type="evidence" value="ECO:0007669"/>
    <property type="project" value="UniProtKB-KW"/>
</dbReference>
<accession>A0A2A6BY39</accession>
<dbReference type="InterPro" id="IPR041020">
    <property type="entry name" value="PH_16"/>
</dbReference>
<dbReference type="EnsemblMetazoa" id="PPA05314.1">
    <property type="protein sequence ID" value="PPA05314.1"/>
    <property type="gene ID" value="WBGene00094868"/>
</dbReference>
<dbReference type="InterPro" id="IPR035899">
    <property type="entry name" value="DBL_dom_sf"/>
</dbReference>
<dbReference type="GO" id="GO:0046872">
    <property type="term" value="F:metal ion binding"/>
    <property type="evidence" value="ECO:0007669"/>
    <property type="project" value="UniProtKB-KW"/>
</dbReference>
<dbReference type="InterPro" id="IPR011993">
    <property type="entry name" value="PH-like_dom_sf"/>
</dbReference>
<dbReference type="InterPro" id="IPR015212">
    <property type="entry name" value="RGS-like_dom"/>
</dbReference>
<dbReference type="GO" id="GO:0016020">
    <property type="term" value="C:membrane"/>
    <property type="evidence" value="ECO:0007669"/>
    <property type="project" value="UniProtKB-SubCell"/>
</dbReference>
<evidence type="ECO:0000256" key="3">
    <source>
        <dbReference type="ARBA" id="ARBA00022468"/>
    </source>
</evidence>
<evidence type="ECO:0000256" key="11">
    <source>
        <dbReference type="SAM" id="Coils"/>
    </source>
</evidence>
<evidence type="ECO:0000313" key="13">
    <source>
        <dbReference type="EnsemblMetazoa" id="PPA05314.1"/>
    </source>
</evidence>
<dbReference type="InterPro" id="IPR046349">
    <property type="entry name" value="C1-like_sf"/>
</dbReference>
<dbReference type="CDD" id="cd00160">
    <property type="entry name" value="RhoGEF"/>
    <property type="match status" value="1"/>
</dbReference>
<evidence type="ECO:0000256" key="7">
    <source>
        <dbReference type="ARBA" id="ARBA00022723"/>
    </source>
</evidence>
<dbReference type="GO" id="GO:0001664">
    <property type="term" value="F:G protein-coupled receptor binding"/>
    <property type="evidence" value="ECO:0000318"/>
    <property type="project" value="GO_Central"/>
</dbReference>
<evidence type="ECO:0000256" key="1">
    <source>
        <dbReference type="ARBA" id="ARBA00004370"/>
    </source>
</evidence>
<dbReference type="SUPFAM" id="SSF50729">
    <property type="entry name" value="PH domain-like"/>
    <property type="match status" value="1"/>
</dbReference>
<dbReference type="Gene3D" id="1.20.900.10">
    <property type="entry name" value="Dbl homology (DH) domain"/>
    <property type="match status" value="1"/>
</dbReference>
<dbReference type="GO" id="GO:0043196">
    <property type="term" value="C:varicosity"/>
    <property type="evidence" value="ECO:0007669"/>
    <property type="project" value="EnsemblMetazoa"/>
</dbReference>
<evidence type="ECO:0000256" key="12">
    <source>
        <dbReference type="SAM" id="MobiDB-lite"/>
    </source>
</evidence>
<keyword evidence="10" id="KW-0472">Membrane</keyword>
<dbReference type="OrthoDB" id="2272012at2759"/>
<dbReference type="GO" id="GO:0031103">
    <property type="term" value="P:axon regeneration"/>
    <property type="evidence" value="ECO:0007669"/>
    <property type="project" value="EnsemblMetazoa"/>
</dbReference>
<name>A0A2A6BY39_PRIPA</name>
<dbReference type="Pfam" id="PF17838">
    <property type="entry name" value="PH_16"/>
    <property type="match status" value="1"/>
</dbReference>
<dbReference type="Pfam" id="PF00595">
    <property type="entry name" value="PDZ"/>
    <property type="match status" value="1"/>
</dbReference>
<keyword evidence="7" id="KW-0479">Metal-binding</keyword>
<dbReference type="InterPro" id="IPR036034">
    <property type="entry name" value="PDZ_sf"/>
</dbReference>
<reference evidence="14" key="1">
    <citation type="journal article" date="2008" name="Nat. Genet.">
        <title>The Pristionchus pacificus genome provides a unique perspective on nematode lifestyle and parasitism.</title>
        <authorList>
            <person name="Dieterich C."/>
            <person name="Clifton S.W."/>
            <person name="Schuster L.N."/>
            <person name="Chinwalla A."/>
            <person name="Delehaunty K."/>
            <person name="Dinkelacker I."/>
            <person name="Fulton L."/>
            <person name="Fulton R."/>
            <person name="Godfrey J."/>
            <person name="Minx P."/>
            <person name="Mitreva M."/>
            <person name="Roeseler W."/>
            <person name="Tian H."/>
            <person name="Witte H."/>
            <person name="Yang S.P."/>
            <person name="Wilson R.K."/>
            <person name="Sommer R.J."/>
        </authorList>
    </citation>
    <scope>NUCLEOTIDE SEQUENCE [LARGE SCALE GENOMIC DNA]</scope>
    <source>
        <strain evidence="14">PS312</strain>
    </source>
</reference>
<dbReference type="GO" id="GO:0043025">
    <property type="term" value="C:neuronal cell body"/>
    <property type="evidence" value="ECO:0007669"/>
    <property type="project" value="EnsemblMetazoa"/>
</dbReference>
<dbReference type="Pfam" id="PF00130">
    <property type="entry name" value="C1_1"/>
    <property type="match status" value="1"/>
</dbReference>
<dbReference type="InterPro" id="IPR001478">
    <property type="entry name" value="PDZ"/>
</dbReference>
<dbReference type="Gene3D" id="2.30.42.10">
    <property type="match status" value="1"/>
</dbReference>
<dbReference type="PROSITE" id="PS50106">
    <property type="entry name" value="PDZ"/>
    <property type="match status" value="1"/>
</dbReference>
<dbReference type="InterPro" id="IPR036305">
    <property type="entry name" value="RGS_sf"/>
</dbReference>
<dbReference type="Gene3D" id="1.10.167.10">
    <property type="entry name" value="Regulator of G-protein Signalling 4, domain 2"/>
    <property type="match status" value="1"/>
</dbReference>
<dbReference type="PROSITE" id="PS50010">
    <property type="entry name" value="DH_2"/>
    <property type="match status" value="1"/>
</dbReference>
<keyword evidence="3" id="KW-0343">GTPase activation</keyword>
<dbReference type="Pfam" id="PF00621">
    <property type="entry name" value="RhoGEF"/>
    <property type="match status" value="1"/>
</dbReference>
<dbReference type="GO" id="GO:0005085">
    <property type="term" value="F:guanyl-nucleotide exchange factor activity"/>
    <property type="evidence" value="ECO:0000318"/>
    <property type="project" value="GO_Central"/>
</dbReference>
<dbReference type="PANTHER" id="PTHR45872">
    <property type="entry name" value="RHO GUANINE NUCLEOTIDE EXCHANGE FACTOR 2, ISOFORM D"/>
    <property type="match status" value="1"/>
</dbReference>